<dbReference type="Gene3D" id="2.40.70.10">
    <property type="entry name" value="Acid Proteases"/>
    <property type="match status" value="1"/>
</dbReference>
<reference evidence="4" key="1">
    <citation type="submission" date="2023-03" db="EMBL/GenBank/DDBJ databases">
        <title>Chromosome-scale reference genome and RAD-based genetic map of yellow starthistle (Centaurea solstitialis) reveal putative structural variation and QTLs associated with invader traits.</title>
        <authorList>
            <person name="Reatini B."/>
            <person name="Cang F.A."/>
            <person name="Jiang Q."/>
            <person name="Mckibben M.T.W."/>
            <person name="Barker M.S."/>
            <person name="Rieseberg L.H."/>
            <person name="Dlugosch K.M."/>
        </authorList>
    </citation>
    <scope>NUCLEOTIDE SEQUENCE</scope>
    <source>
        <strain evidence="4">CAN-66</strain>
        <tissue evidence="4">Leaf</tissue>
    </source>
</reference>
<feature type="domain" description="CCHC-type" evidence="3">
    <location>
        <begin position="555"/>
        <end position="572"/>
    </location>
</feature>
<dbReference type="SMART" id="SM00343">
    <property type="entry name" value="ZnF_C2HC"/>
    <property type="match status" value="2"/>
</dbReference>
<dbReference type="GO" id="GO:0003676">
    <property type="term" value="F:nucleic acid binding"/>
    <property type="evidence" value="ECO:0007669"/>
    <property type="project" value="InterPro"/>
</dbReference>
<dbReference type="Gene3D" id="4.10.60.10">
    <property type="entry name" value="Zinc finger, CCHC-type"/>
    <property type="match status" value="2"/>
</dbReference>
<dbReference type="Pfam" id="PF03732">
    <property type="entry name" value="Retrotrans_gag"/>
    <property type="match status" value="1"/>
</dbReference>
<gene>
    <name evidence="4" type="ORF">OSB04_021144</name>
</gene>
<keyword evidence="1" id="KW-0479">Metal-binding</keyword>
<dbReference type="PANTHER" id="PTHR35046">
    <property type="entry name" value="ZINC KNUCKLE (CCHC-TYPE) FAMILY PROTEIN"/>
    <property type="match status" value="1"/>
</dbReference>
<evidence type="ECO:0000313" key="4">
    <source>
        <dbReference type="EMBL" id="KAJ9548601.1"/>
    </source>
</evidence>
<evidence type="ECO:0000256" key="1">
    <source>
        <dbReference type="PROSITE-ProRule" id="PRU00047"/>
    </source>
</evidence>
<keyword evidence="1" id="KW-0863">Zinc-finger</keyword>
<accession>A0AA38WHI1</accession>
<dbReference type="GO" id="GO:0008270">
    <property type="term" value="F:zinc ion binding"/>
    <property type="evidence" value="ECO:0007669"/>
    <property type="project" value="UniProtKB-KW"/>
</dbReference>
<feature type="region of interest" description="Disordered" evidence="2">
    <location>
        <begin position="56"/>
        <end position="89"/>
    </location>
</feature>
<feature type="region of interest" description="Disordered" evidence="2">
    <location>
        <begin position="284"/>
        <end position="350"/>
    </location>
</feature>
<keyword evidence="1" id="KW-0862">Zinc</keyword>
<dbReference type="EMBL" id="JARYMX010000005">
    <property type="protein sequence ID" value="KAJ9548601.1"/>
    <property type="molecule type" value="Genomic_DNA"/>
</dbReference>
<sequence>MHEELERAFDNHAEMRVLHGLLRFSKPVGIYITRRLGYKSPYSVEQVARTAFRYQHTSTSKGKGPVQAVQNAPKKGKGKGKGKKVKPNKARTENRCFTCNEVGHWRQNCPKHHEAGMKLVPSFHSKLVRDNLSWWEPDKNILFLKEKNEIITKRKLNHKETTFKDLHRFERLEFIMLLYGADISEENFENLLNIYKQNIELDFNSTKALNSQYELNSRVGAVCMISHSISSLEDQSLIMSSEDGSDGSRLRMPRGLTLEQAKDWRRDRQIGELATRLDEVLRRLDRQGRPSKKRYESETETKSSSEESSPRFKPRRRKRDHSSSEEAPRPRRRDKRKDDDRKLRLDVPDFNGSMTDPEKYLEWVRRAETVFNFKGYDERKCCKIAECKLVGYASLWYDNLKKKRSKEGRSKIRTWEQLKRYMKKKFVPEDFIQDLFIKLQSFKQGTLSVEAYISEFEKLNMLCDLDEKSEQKMARFIAGLNEKIQEKVEIQPYWSFEELCKVALRIEKQEKNKKLSSYIKPTSKTYERPRFEKSTSNSPLKLDKVKTESKKEDIRKCFKCQGWGHISSNCPSKRVMTAQEVRALREAEEEELEEEINDEEEEDEHVSEVEPESAGQALVLRRSLHTKPMSMEETQREKIFLTRCKVNDRLCEMIIDTGSCTNVVATTLVEKLKHPTSLTRILISFIGLAIPVM</sequence>
<keyword evidence="5" id="KW-1185">Reference proteome</keyword>
<dbReference type="PANTHER" id="PTHR35046:SF26">
    <property type="entry name" value="RNA-DIRECTED DNA POLYMERASE"/>
    <property type="match status" value="1"/>
</dbReference>
<dbReference type="InterPro" id="IPR036875">
    <property type="entry name" value="Znf_CCHC_sf"/>
</dbReference>
<feature type="domain" description="CCHC-type" evidence="3">
    <location>
        <begin position="95"/>
        <end position="111"/>
    </location>
</feature>
<dbReference type="InterPro" id="IPR001878">
    <property type="entry name" value="Znf_CCHC"/>
</dbReference>
<organism evidence="4 5">
    <name type="scientific">Centaurea solstitialis</name>
    <name type="common">yellow star-thistle</name>
    <dbReference type="NCBI Taxonomy" id="347529"/>
    <lineage>
        <taxon>Eukaryota</taxon>
        <taxon>Viridiplantae</taxon>
        <taxon>Streptophyta</taxon>
        <taxon>Embryophyta</taxon>
        <taxon>Tracheophyta</taxon>
        <taxon>Spermatophyta</taxon>
        <taxon>Magnoliopsida</taxon>
        <taxon>eudicotyledons</taxon>
        <taxon>Gunneridae</taxon>
        <taxon>Pentapetalae</taxon>
        <taxon>asterids</taxon>
        <taxon>campanulids</taxon>
        <taxon>Asterales</taxon>
        <taxon>Asteraceae</taxon>
        <taxon>Carduoideae</taxon>
        <taxon>Cardueae</taxon>
        <taxon>Centaureinae</taxon>
        <taxon>Centaurea</taxon>
    </lineage>
</organism>
<proteinExistence type="predicted"/>
<feature type="compositionally biased region" description="Acidic residues" evidence="2">
    <location>
        <begin position="590"/>
        <end position="611"/>
    </location>
</feature>
<dbReference type="InterPro" id="IPR005162">
    <property type="entry name" value="Retrotrans_gag_dom"/>
</dbReference>
<name>A0AA38WHI1_9ASTR</name>
<dbReference type="PROSITE" id="PS50158">
    <property type="entry name" value="ZF_CCHC"/>
    <property type="match status" value="2"/>
</dbReference>
<evidence type="ECO:0000256" key="2">
    <source>
        <dbReference type="SAM" id="MobiDB-lite"/>
    </source>
</evidence>
<evidence type="ECO:0000259" key="3">
    <source>
        <dbReference type="PROSITE" id="PS50158"/>
    </source>
</evidence>
<feature type="compositionally biased region" description="Basic residues" evidence="2">
    <location>
        <begin position="74"/>
        <end position="89"/>
    </location>
</feature>
<dbReference type="InterPro" id="IPR021109">
    <property type="entry name" value="Peptidase_aspartic_dom_sf"/>
</dbReference>
<comment type="caution">
    <text evidence="4">The sequence shown here is derived from an EMBL/GenBank/DDBJ whole genome shotgun (WGS) entry which is preliminary data.</text>
</comment>
<feature type="compositionally biased region" description="Basic and acidic residues" evidence="2">
    <location>
        <begin position="284"/>
        <end position="310"/>
    </location>
</feature>
<dbReference type="AlphaFoldDB" id="A0AA38WHI1"/>
<feature type="region of interest" description="Disordered" evidence="2">
    <location>
        <begin position="590"/>
        <end position="612"/>
    </location>
</feature>
<feature type="compositionally biased region" description="Basic and acidic residues" evidence="2">
    <location>
        <begin position="336"/>
        <end position="347"/>
    </location>
</feature>
<dbReference type="Pfam" id="PF00098">
    <property type="entry name" value="zf-CCHC"/>
    <property type="match status" value="2"/>
</dbReference>
<dbReference type="Proteomes" id="UP001172457">
    <property type="component" value="Chromosome 5"/>
</dbReference>
<evidence type="ECO:0000313" key="5">
    <source>
        <dbReference type="Proteomes" id="UP001172457"/>
    </source>
</evidence>
<protein>
    <recommendedName>
        <fullName evidence="3">CCHC-type domain-containing protein</fullName>
    </recommendedName>
</protein>
<dbReference type="SUPFAM" id="SSF57756">
    <property type="entry name" value="Retrovirus zinc finger-like domains"/>
    <property type="match status" value="2"/>
</dbReference>